<dbReference type="AlphaFoldDB" id="A0A5N8X8B2"/>
<keyword evidence="2" id="KW-1185">Reference proteome</keyword>
<sequence>MAECGALLPGAAGLCLRIVGHYGPHHDVADREGAGVCEKCGSTEPPHVTVTTDSGGTARHRQVCQGCARSDASAVVRPPVRMCVRCDRITDTPVLVSEVHQNSGPGFNVYACDDCASHFPPLPDVFDVL</sequence>
<dbReference type="EMBL" id="VMNX01000521">
    <property type="protein sequence ID" value="MPY55597.1"/>
    <property type="molecule type" value="Genomic_DNA"/>
</dbReference>
<gene>
    <name evidence="1" type="ORF">FPZ41_46540</name>
</gene>
<organism evidence="1 2">
    <name type="scientific">Streptomyces acidicola</name>
    <dbReference type="NCBI Taxonomy" id="2596892"/>
    <lineage>
        <taxon>Bacteria</taxon>
        <taxon>Bacillati</taxon>
        <taxon>Actinomycetota</taxon>
        <taxon>Actinomycetes</taxon>
        <taxon>Kitasatosporales</taxon>
        <taxon>Streptomycetaceae</taxon>
        <taxon>Streptomyces</taxon>
    </lineage>
</organism>
<proteinExistence type="predicted"/>
<reference evidence="1 2" key="1">
    <citation type="submission" date="2019-09" db="EMBL/GenBank/DDBJ databases">
        <authorList>
            <person name="Duangmal K."/>
            <person name="Teo W.F.A."/>
            <person name="Lipun K."/>
        </authorList>
    </citation>
    <scope>NUCLEOTIDE SEQUENCE [LARGE SCALE GENOMIC DNA]</scope>
    <source>
        <strain evidence="1 2">K1PN6</strain>
    </source>
</reference>
<accession>A0A5N8X8B2</accession>
<evidence type="ECO:0000313" key="1">
    <source>
        <dbReference type="EMBL" id="MPY55597.1"/>
    </source>
</evidence>
<name>A0A5N8X8B2_9ACTN</name>
<comment type="caution">
    <text evidence="1">The sequence shown here is derived from an EMBL/GenBank/DDBJ whole genome shotgun (WGS) entry which is preliminary data.</text>
</comment>
<protein>
    <submittedName>
        <fullName evidence="1">Uncharacterized protein</fullName>
    </submittedName>
</protein>
<evidence type="ECO:0000313" key="2">
    <source>
        <dbReference type="Proteomes" id="UP000373149"/>
    </source>
</evidence>
<dbReference type="Proteomes" id="UP000373149">
    <property type="component" value="Unassembled WGS sequence"/>
</dbReference>